<evidence type="ECO:0000256" key="1">
    <source>
        <dbReference type="SAM" id="Phobius"/>
    </source>
</evidence>
<evidence type="ECO:0000313" key="2">
    <source>
        <dbReference type="EMBL" id="SQA00029.1"/>
    </source>
</evidence>
<name>A0A2X2M4R4_STAAU</name>
<organism evidence="2 3">
    <name type="scientific">Staphylococcus aureus</name>
    <dbReference type="NCBI Taxonomy" id="1280"/>
    <lineage>
        <taxon>Bacteria</taxon>
        <taxon>Bacillati</taxon>
        <taxon>Bacillota</taxon>
        <taxon>Bacilli</taxon>
        <taxon>Bacillales</taxon>
        <taxon>Staphylococcaceae</taxon>
        <taxon>Staphylococcus</taxon>
    </lineage>
</organism>
<proteinExistence type="predicted"/>
<feature type="transmembrane region" description="Helical" evidence="1">
    <location>
        <begin position="65"/>
        <end position="87"/>
    </location>
</feature>
<accession>A0A2X2M4R4</accession>
<reference evidence="2 3" key="1">
    <citation type="submission" date="2018-06" db="EMBL/GenBank/DDBJ databases">
        <authorList>
            <consortium name="Pathogen Informatics"/>
            <person name="Doyle S."/>
        </authorList>
    </citation>
    <scope>NUCLEOTIDE SEQUENCE [LARGE SCALE GENOMIC DNA]</scope>
    <source>
        <strain evidence="2 3">NCTC7878</strain>
    </source>
</reference>
<sequence>MAMNEIALFKGVRIQPYQKYIDFMFAGVLAFIFLVYRIYILFIDYKSVNKKLDILTLFAYFKPHLLYLLIGTAIIFVICKLIAQLLIRFKTKDLAEMIETQGFHNRTVIKKTTEYIPIDYKQTEYDYYPTMFYNVVKKLLLFILKKTVRGFKITI</sequence>
<gene>
    <name evidence="2" type="ORF">NCTC7878_03182</name>
</gene>
<dbReference type="AlphaFoldDB" id="A0A2X2M4R4"/>
<dbReference type="EMBL" id="UAUX01000015">
    <property type="protein sequence ID" value="SQA00029.1"/>
    <property type="molecule type" value="Genomic_DNA"/>
</dbReference>
<keyword evidence="1" id="KW-0812">Transmembrane</keyword>
<protein>
    <submittedName>
        <fullName evidence="2">Putative coupling protein</fullName>
    </submittedName>
</protein>
<dbReference type="Proteomes" id="UP000249913">
    <property type="component" value="Unassembled WGS sequence"/>
</dbReference>
<keyword evidence="1" id="KW-1133">Transmembrane helix</keyword>
<keyword evidence="1" id="KW-0472">Membrane</keyword>
<feature type="transmembrane region" description="Helical" evidence="1">
    <location>
        <begin position="20"/>
        <end position="45"/>
    </location>
</feature>
<evidence type="ECO:0000313" key="3">
    <source>
        <dbReference type="Proteomes" id="UP000249913"/>
    </source>
</evidence>